<gene>
    <name evidence="2" type="ORF">PIB30_069027</name>
</gene>
<evidence type="ECO:0000313" key="2">
    <source>
        <dbReference type="EMBL" id="MED6113248.1"/>
    </source>
</evidence>
<dbReference type="Proteomes" id="UP001341840">
    <property type="component" value="Unassembled WGS sequence"/>
</dbReference>
<evidence type="ECO:0000256" key="1">
    <source>
        <dbReference type="SAM" id="MobiDB-lite"/>
    </source>
</evidence>
<evidence type="ECO:0000313" key="3">
    <source>
        <dbReference type="Proteomes" id="UP001341840"/>
    </source>
</evidence>
<comment type="caution">
    <text evidence="2">The sequence shown here is derived from an EMBL/GenBank/DDBJ whole genome shotgun (WGS) entry which is preliminary data.</text>
</comment>
<proteinExistence type="predicted"/>
<accession>A0ABU6QNU6</accession>
<organism evidence="2 3">
    <name type="scientific">Stylosanthes scabra</name>
    <dbReference type="NCBI Taxonomy" id="79078"/>
    <lineage>
        <taxon>Eukaryota</taxon>
        <taxon>Viridiplantae</taxon>
        <taxon>Streptophyta</taxon>
        <taxon>Embryophyta</taxon>
        <taxon>Tracheophyta</taxon>
        <taxon>Spermatophyta</taxon>
        <taxon>Magnoliopsida</taxon>
        <taxon>eudicotyledons</taxon>
        <taxon>Gunneridae</taxon>
        <taxon>Pentapetalae</taxon>
        <taxon>rosids</taxon>
        <taxon>fabids</taxon>
        <taxon>Fabales</taxon>
        <taxon>Fabaceae</taxon>
        <taxon>Papilionoideae</taxon>
        <taxon>50 kb inversion clade</taxon>
        <taxon>dalbergioids sensu lato</taxon>
        <taxon>Dalbergieae</taxon>
        <taxon>Pterocarpus clade</taxon>
        <taxon>Stylosanthes</taxon>
    </lineage>
</organism>
<name>A0ABU6QNU6_9FABA</name>
<dbReference type="EMBL" id="JASCZI010000750">
    <property type="protein sequence ID" value="MED6113248.1"/>
    <property type="molecule type" value="Genomic_DNA"/>
</dbReference>
<reference evidence="2 3" key="1">
    <citation type="journal article" date="2023" name="Plants (Basel)">
        <title>Bridging the Gap: Combining Genomics and Transcriptomics Approaches to Understand Stylosanthes scabra, an Orphan Legume from the Brazilian Caatinga.</title>
        <authorList>
            <person name="Ferreira-Neto J.R.C."/>
            <person name="da Silva M.D."/>
            <person name="Binneck E."/>
            <person name="de Melo N.F."/>
            <person name="da Silva R.H."/>
            <person name="de Melo A.L.T.M."/>
            <person name="Pandolfi V."/>
            <person name="Bustamante F.O."/>
            <person name="Brasileiro-Vidal A.C."/>
            <person name="Benko-Iseppon A.M."/>
        </authorList>
    </citation>
    <scope>NUCLEOTIDE SEQUENCE [LARGE SCALE GENOMIC DNA]</scope>
    <source>
        <tissue evidence="2">Leaves</tissue>
    </source>
</reference>
<sequence>MKDTQVSVRKTPLLPLKLHSSATQNSGSAAAGSAGSTRLGARSSSFLTSRHVDDHFRLQWGDGDGFRMQWGAMETEDTLLGWGEKGVEVDLGSKCVNPPVGFPSHEIYIKFAGNCSPKSAGNVPLNQPVIPPVTGAFLVVRESTQPNLNRLSF</sequence>
<feature type="region of interest" description="Disordered" evidence="1">
    <location>
        <begin position="19"/>
        <end position="38"/>
    </location>
</feature>
<keyword evidence="3" id="KW-1185">Reference proteome</keyword>
<feature type="compositionally biased region" description="Low complexity" evidence="1">
    <location>
        <begin position="20"/>
        <end position="38"/>
    </location>
</feature>
<protein>
    <submittedName>
        <fullName evidence="2">Uncharacterized protein</fullName>
    </submittedName>
</protein>